<dbReference type="GO" id="GO:0071949">
    <property type="term" value="F:FAD binding"/>
    <property type="evidence" value="ECO:0007669"/>
    <property type="project" value="InterPro"/>
</dbReference>
<dbReference type="OrthoDB" id="5169292at2"/>
<organism evidence="7 8">
    <name type="scientific">Pseudonocardia cypriaca</name>
    <dbReference type="NCBI Taxonomy" id="882449"/>
    <lineage>
        <taxon>Bacteria</taxon>
        <taxon>Bacillati</taxon>
        <taxon>Actinomycetota</taxon>
        <taxon>Actinomycetes</taxon>
        <taxon>Pseudonocardiales</taxon>
        <taxon>Pseudonocardiaceae</taxon>
        <taxon>Pseudonocardia</taxon>
    </lineage>
</organism>
<dbReference type="Gene3D" id="3.40.462.20">
    <property type="match status" value="1"/>
</dbReference>
<protein>
    <submittedName>
        <fullName evidence="7">FAD/FMN-containing dehydrogenase</fullName>
    </submittedName>
</protein>
<keyword evidence="3" id="KW-0285">Flavoprotein</keyword>
<evidence type="ECO:0000256" key="4">
    <source>
        <dbReference type="ARBA" id="ARBA00022827"/>
    </source>
</evidence>
<comment type="caution">
    <text evidence="7">The sequence shown here is derived from an EMBL/GenBank/DDBJ whole genome shotgun (WGS) entry which is preliminary data.</text>
</comment>
<feature type="domain" description="FAD-binding PCMH-type" evidence="6">
    <location>
        <begin position="56"/>
        <end position="229"/>
    </location>
</feature>
<dbReference type="InterPro" id="IPR016166">
    <property type="entry name" value="FAD-bd_PCMH"/>
</dbReference>
<evidence type="ECO:0000313" key="7">
    <source>
        <dbReference type="EMBL" id="TQM36627.1"/>
    </source>
</evidence>
<dbReference type="Pfam" id="PF08031">
    <property type="entry name" value="BBE"/>
    <property type="match status" value="1"/>
</dbReference>
<dbReference type="InterPro" id="IPR006094">
    <property type="entry name" value="Oxid_FAD_bind_N"/>
</dbReference>
<keyword evidence="5" id="KW-0560">Oxidoreductase</keyword>
<dbReference type="InterPro" id="IPR050416">
    <property type="entry name" value="FAD-linked_Oxidoreductase"/>
</dbReference>
<dbReference type="InterPro" id="IPR036318">
    <property type="entry name" value="FAD-bd_PCMH-like_sf"/>
</dbReference>
<dbReference type="PANTHER" id="PTHR42973">
    <property type="entry name" value="BINDING OXIDOREDUCTASE, PUTATIVE (AFU_ORTHOLOGUE AFUA_1G17690)-RELATED"/>
    <property type="match status" value="1"/>
</dbReference>
<comment type="similarity">
    <text evidence="2">Belongs to the oxygen-dependent FAD-linked oxidoreductase family.</text>
</comment>
<gene>
    <name evidence="7" type="ORF">FB388_3809</name>
</gene>
<evidence type="ECO:0000313" key="8">
    <source>
        <dbReference type="Proteomes" id="UP000319818"/>
    </source>
</evidence>
<dbReference type="Pfam" id="PF01565">
    <property type="entry name" value="FAD_binding_4"/>
    <property type="match status" value="1"/>
</dbReference>
<dbReference type="InterPro" id="IPR006093">
    <property type="entry name" value="Oxy_OxRdtase_FAD_BS"/>
</dbReference>
<dbReference type="InterPro" id="IPR012951">
    <property type="entry name" value="BBE"/>
</dbReference>
<evidence type="ECO:0000256" key="2">
    <source>
        <dbReference type="ARBA" id="ARBA00005466"/>
    </source>
</evidence>
<comment type="cofactor">
    <cofactor evidence="1">
        <name>FAD</name>
        <dbReference type="ChEBI" id="CHEBI:57692"/>
    </cofactor>
</comment>
<dbReference type="Gene3D" id="3.30.43.10">
    <property type="entry name" value="Uridine Diphospho-n-acetylenolpyruvylglucosamine Reductase, domain 2"/>
    <property type="match status" value="1"/>
</dbReference>
<dbReference type="Gene3D" id="3.30.465.10">
    <property type="match status" value="1"/>
</dbReference>
<name>A0A543FS10_9PSEU</name>
<dbReference type="SUPFAM" id="SSF56176">
    <property type="entry name" value="FAD-binding/transporter-associated domain-like"/>
    <property type="match status" value="1"/>
</dbReference>
<evidence type="ECO:0000256" key="5">
    <source>
        <dbReference type="ARBA" id="ARBA00023002"/>
    </source>
</evidence>
<evidence type="ECO:0000256" key="3">
    <source>
        <dbReference type="ARBA" id="ARBA00022630"/>
    </source>
</evidence>
<dbReference type="InterPro" id="IPR016167">
    <property type="entry name" value="FAD-bd_PCMH_sub1"/>
</dbReference>
<proteinExistence type="inferred from homology"/>
<reference evidence="7 8" key="1">
    <citation type="submission" date="2019-06" db="EMBL/GenBank/DDBJ databases">
        <title>Sequencing the genomes of 1000 actinobacteria strains.</title>
        <authorList>
            <person name="Klenk H.-P."/>
        </authorList>
    </citation>
    <scope>NUCLEOTIDE SEQUENCE [LARGE SCALE GENOMIC DNA]</scope>
    <source>
        <strain evidence="7 8">DSM 45511</strain>
    </source>
</reference>
<sequence length="483" mass="51769">MDDPRTSEPPADVARHTHASWFVRRLLNGRDWFDGRVVTAADAGWDEARTPWQLAVDQRPTAVVLAGSEHDVIATVRAARACFLRVAAQGTGHNANPLGPLGPLGDTVLLRTSGMRGIEIDAERRTARVQAGVVWGEVSAAAAEVGLAGLAGSARDVGVVGYTLGGGLSWFARSHGLAANHVVAADVVTADGELRHVDEDHDRDLFWAIRGGGGSFGVVTALEFRLFPITHVTAGAMFWPIEYASEVLQAWREWLPAVPDEITTVARLLRFPPLPEVPEPLRGRSFVVVELASQLDEEATDGHLVPLWKLDPEIETVRRIPVTELADLHMDPPGPVPATGDGVQLAELTRETLDAYLSVTTAPDFTMLSTEIRQFGGALTSGRGSGGAVSELAGAAGVFSADLTPDRDSVVAARAALDGLRAALAPWAADSTYLNFAERRPAVPVFPAQAYQRLREIKTAVDPDDVIRANHPVPPLTRQWGRS</sequence>
<dbReference type="Proteomes" id="UP000319818">
    <property type="component" value="Unassembled WGS sequence"/>
</dbReference>
<dbReference type="PROSITE" id="PS00862">
    <property type="entry name" value="OX2_COVAL_FAD"/>
    <property type="match status" value="1"/>
</dbReference>
<dbReference type="PANTHER" id="PTHR42973:SF39">
    <property type="entry name" value="FAD-BINDING PCMH-TYPE DOMAIN-CONTAINING PROTEIN"/>
    <property type="match status" value="1"/>
</dbReference>
<dbReference type="EMBL" id="VFPH01000002">
    <property type="protein sequence ID" value="TQM36627.1"/>
    <property type="molecule type" value="Genomic_DNA"/>
</dbReference>
<keyword evidence="8" id="KW-1185">Reference proteome</keyword>
<evidence type="ECO:0000256" key="1">
    <source>
        <dbReference type="ARBA" id="ARBA00001974"/>
    </source>
</evidence>
<accession>A0A543FS10</accession>
<dbReference type="RefSeq" id="WP_142103505.1">
    <property type="nucleotide sequence ID" value="NZ_VFPH01000002.1"/>
</dbReference>
<dbReference type="PROSITE" id="PS51387">
    <property type="entry name" value="FAD_PCMH"/>
    <property type="match status" value="1"/>
</dbReference>
<dbReference type="AlphaFoldDB" id="A0A543FS10"/>
<keyword evidence="4" id="KW-0274">FAD</keyword>
<dbReference type="GO" id="GO:0016491">
    <property type="term" value="F:oxidoreductase activity"/>
    <property type="evidence" value="ECO:0007669"/>
    <property type="project" value="UniProtKB-KW"/>
</dbReference>
<evidence type="ECO:0000259" key="6">
    <source>
        <dbReference type="PROSITE" id="PS51387"/>
    </source>
</evidence>
<dbReference type="InterPro" id="IPR016169">
    <property type="entry name" value="FAD-bd_PCMH_sub2"/>
</dbReference>